<evidence type="ECO:0000313" key="1">
    <source>
        <dbReference type="EMBL" id="VEU37091.1"/>
    </source>
</evidence>
<dbReference type="Proteomes" id="UP000291116">
    <property type="component" value="Unassembled WGS sequence"/>
</dbReference>
<accession>A0A448Z4Y8</accession>
<keyword evidence="2" id="KW-1185">Reference proteome</keyword>
<sequence length="402" mass="45263">MSRNPKRCLTTAHEQFGKDDCTEWGLMHEENEKKCPVTPVQVVNEVFEAIAGTLYGKQKLDPSIVSNVRSKGLYNYRPLRSDGNDGRIGIEIDGTEFMFPWRVSQSRAQRIFSLILAAKLSRDLSWKEYENTDYSADSFRPVALCFNTIKEALLARQEMQILQRDWRKKSKRDAFGSVIIQTISDGIPKDLHPPKTGKRKYRSLKNLSVNATKGLLVVVQPTDFNKDFDPARPSLHSLNDFQKVVASAYVVETPVVVISPRFLSYDEKDAPYNEINQSGFQQASFYGGIEPPRGPNLFILRDFSPPSYCWIGDALAVGSGDGYGKTLSSRLILKNSVMDEGHPWHMYASNRQQRRVSKTADSNNNNCSSVYLGSTRSAAGRPTRALMERILLGSNLDNNSYV</sequence>
<dbReference type="OrthoDB" id="42887at2759"/>
<organism evidence="1 2">
    <name type="scientific">Pseudo-nitzschia multistriata</name>
    <dbReference type="NCBI Taxonomy" id="183589"/>
    <lineage>
        <taxon>Eukaryota</taxon>
        <taxon>Sar</taxon>
        <taxon>Stramenopiles</taxon>
        <taxon>Ochrophyta</taxon>
        <taxon>Bacillariophyta</taxon>
        <taxon>Bacillariophyceae</taxon>
        <taxon>Bacillariophycidae</taxon>
        <taxon>Bacillariales</taxon>
        <taxon>Bacillariaceae</taxon>
        <taxon>Pseudo-nitzschia</taxon>
    </lineage>
</organism>
<dbReference type="EMBL" id="CAACVS010000114">
    <property type="protein sequence ID" value="VEU37091.1"/>
    <property type="molecule type" value="Genomic_DNA"/>
</dbReference>
<protein>
    <submittedName>
        <fullName evidence="1">Uncharacterized protein</fullName>
    </submittedName>
</protein>
<dbReference type="AlphaFoldDB" id="A0A448Z4Y8"/>
<gene>
    <name evidence="1" type="ORF">PSNMU_V1.4_AUG-EV-PASAV3_0039670</name>
</gene>
<reference evidence="1 2" key="1">
    <citation type="submission" date="2019-01" db="EMBL/GenBank/DDBJ databases">
        <authorList>
            <person name="Ferrante I. M."/>
        </authorList>
    </citation>
    <scope>NUCLEOTIDE SEQUENCE [LARGE SCALE GENOMIC DNA]</scope>
    <source>
        <strain evidence="1 2">B856</strain>
    </source>
</reference>
<proteinExistence type="predicted"/>
<evidence type="ECO:0000313" key="2">
    <source>
        <dbReference type="Proteomes" id="UP000291116"/>
    </source>
</evidence>
<name>A0A448Z4Y8_9STRA</name>